<evidence type="ECO:0000313" key="3">
    <source>
        <dbReference type="EMBL" id="KAJ3447589.1"/>
    </source>
</evidence>
<feature type="region of interest" description="Disordered" evidence="1">
    <location>
        <begin position="137"/>
        <end position="156"/>
    </location>
</feature>
<evidence type="ECO:0000313" key="4">
    <source>
        <dbReference type="Proteomes" id="UP001146793"/>
    </source>
</evidence>
<accession>A0AAV8A262</accession>
<keyword evidence="2" id="KW-0812">Transmembrane</keyword>
<dbReference type="EMBL" id="JANTQA010000015">
    <property type="protein sequence ID" value="KAJ3447589.1"/>
    <property type="molecule type" value="Genomic_DNA"/>
</dbReference>
<feature type="transmembrane region" description="Helical" evidence="2">
    <location>
        <begin position="12"/>
        <end position="38"/>
    </location>
</feature>
<name>A0AAV8A262_9EUKA</name>
<comment type="caution">
    <text evidence="3">The sequence shown here is derived from an EMBL/GenBank/DDBJ whole genome shotgun (WGS) entry which is preliminary data.</text>
</comment>
<sequence length="156" mass="18373">MGKHVSIKNFHIGNFLFAMIVYLILCIFSFIFIVRIYLVIKSSLFGFRRSIKVKKTLIIILIISILYFSQAIYSFFSIIGKNKIDSWATHMYEENDNKYYIFIFIYLAITEIFPCLMIWMVFHISLKRNTSRLSSETPVINQDNNSSELESSDSNY</sequence>
<gene>
    <name evidence="3" type="ORF">M0812_00060</name>
</gene>
<feature type="transmembrane region" description="Helical" evidence="2">
    <location>
        <begin position="58"/>
        <end position="79"/>
    </location>
</feature>
<evidence type="ECO:0000256" key="2">
    <source>
        <dbReference type="SAM" id="Phobius"/>
    </source>
</evidence>
<dbReference type="AlphaFoldDB" id="A0AAV8A262"/>
<proteinExistence type="predicted"/>
<protein>
    <submittedName>
        <fullName evidence="3">Tobamovirus multiplication protein 1-like isoform x1</fullName>
    </submittedName>
</protein>
<feature type="transmembrane region" description="Helical" evidence="2">
    <location>
        <begin position="99"/>
        <end position="122"/>
    </location>
</feature>
<dbReference type="Proteomes" id="UP001146793">
    <property type="component" value="Unassembled WGS sequence"/>
</dbReference>
<keyword evidence="2" id="KW-1133">Transmembrane helix</keyword>
<feature type="compositionally biased region" description="Low complexity" evidence="1">
    <location>
        <begin position="141"/>
        <end position="156"/>
    </location>
</feature>
<organism evidence="3 4">
    <name type="scientific">Anaeramoeba flamelloides</name>
    <dbReference type="NCBI Taxonomy" id="1746091"/>
    <lineage>
        <taxon>Eukaryota</taxon>
        <taxon>Metamonada</taxon>
        <taxon>Anaeramoebidae</taxon>
        <taxon>Anaeramoeba</taxon>
    </lineage>
</organism>
<keyword evidence="2" id="KW-0472">Membrane</keyword>
<evidence type="ECO:0000256" key="1">
    <source>
        <dbReference type="SAM" id="MobiDB-lite"/>
    </source>
</evidence>
<reference evidence="3" key="1">
    <citation type="submission" date="2022-08" db="EMBL/GenBank/DDBJ databases">
        <title>Novel sulphate-reducing endosymbionts in the free-living metamonad Anaeramoeba.</title>
        <authorList>
            <person name="Jerlstrom-Hultqvist J."/>
            <person name="Cepicka I."/>
            <person name="Gallot-Lavallee L."/>
            <person name="Salas-Leiva D."/>
            <person name="Curtis B.A."/>
            <person name="Zahonova K."/>
            <person name="Pipaliya S."/>
            <person name="Dacks J."/>
            <person name="Roger A.J."/>
        </authorList>
    </citation>
    <scope>NUCLEOTIDE SEQUENCE</scope>
    <source>
        <strain evidence="3">Busselton2</strain>
    </source>
</reference>